<dbReference type="Gene3D" id="1.10.1660.10">
    <property type="match status" value="1"/>
</dbReference>
<evidence type="ECO:0000256" key="1">
    <source>
        <dbReference type="ARBA" id="ARBA00022491"/>
    </source>
</evidence>
<keyword evidence="7" id="KW-1185">Reference proteome</keyword>
<keyword evidence="2" id="KW-0805">Transcription regulation</keyword>
<keyword evidence="3" id="KW-0238">DNA-binding</keyword>
<dbReference type="PANTHER" id="PTHR30204:SF69">
    <property type="entry name" value="MERR-FAMILY TRANSCRIPTIONAL REGULATOR"/>
    <property type="match status" value="1"/>
</dbReference>
<name>A0ABM9UR61_SARVE</name>
<dbReference type="SMART" id="SM00422">
    <property type="entry name" value="HTH_MERR"/>
    <property type="match status" value="1"/>
</dbReference>
<proteinExistence type="predicted"/>
<evidence type="ECO:0000259" key="5">
    <source>
        <dbReference type="PROSITE" id="PS50937"/>
    </source>
</evidence>
<dbReference type="InterPro" id="IPR009061">
    <property type="entry name" value="DNA-bd_dom_put_sf"/>
</dbReference>
<organism evidence="6 7">
    <name type="scientific">Sarcina ventriculi</name>
    <name type="common">Clostridium ventriculi</name>
    <dbReference type="NCBI Taxonomy" id="1267"/>
    <lineage>
        <taxon>Bacteria</taxon>
        <taxon>Bacillati</taxon>
        <taxon>Bacillota</taxon>
        <taxon>Clostridia</taxon>
        <taxon>Eubacteriales</taxon>
        <taxon>Clostridiaceae</taxon>
        <taxon>Sarcina</taxon>
    </lineage>
</organism>
<comment type="caution">
    <text evidence="6">The sequence shown here is derived from an EMBL/GenBank/DDBJ whole genome shotgun (WGS) entry which is preliminary data.</text>
</comment>
<sequence length="133" mass="15800">MYTMKQTCEEVGMNYETLKFYCNEGLIPNVKRNKNNHRIFDENDIEWIKNLSCLKNCGMTINDMKIYINLCLEGESTILERKTILDSQKHVILDKIKKLQESVNYINQKQQFYDDVLDGKINYYSNLIKVTEK</sequence>
<dbReference type="EMBL" id="CYZR01000005">
    <property type="protein sequence ID" value="CUO02066.1"/>
    <property type="molecule type" value="Genomic_DNA"/>
</dbReference>
<accession>A0ABM9UR61</accession>
<evidence type="ECO:0000256" key="4">
    <source>
        <dbReference type="ARBA" id="ARBA00023163"/>
    </source>
</evidence>
<evidence type="ECO:0000313" key="6">
    <source>
        <dbReference type="EMBL" id="CUO02066.1"/>
    </source>
</evidence>
<dbReference type="CDD" id="cd01109">
    <property type="entry name" value="HTH_YyaN"/>
    <property type="match status" value="1"/>
</dbReference>
<dbReference type="PANTHER" id="PTHR30204">
    <property type="entry name" value="REDOX-CYCLING DRUG-SENSING TRANSCRIPTIONAL ACTIVATOR SOXR"/>
    <property type="match status" value="1"/>
</dbReference>
<dbReference type="Pfam" id="PF13411">
    <property type="entry name" value="MerR_1"/>
    <property type="match status" value="1"/>
</dbReference>
<evidence type="ECO:0000313" key="7">
    <source>
        <dbReference type="Proteomes" id="UP000095488"/>
    </source>
</evidence>
<evidence type="ECO:0000256" key="3">
    <source>
        <dbReference type="ARBA" id="ARBA00023125"/>
    </source>
</evidence>
<protein>
    <submittedName>
        <fullName evidence="6">HTH-type transcriptional regulator AdhR</fullName>
    </submittedName>
</protein>
<dbReference type="RefSeq" id="WP_055259450.1">
    <property type="nucleotide sequence ID" value="NZ_CABIXL010000005.1"/>
</dbReference>
<dbReference type="InterPro" id="IPR000551">
    <property type="entry name" value="MerR-type_HTH_dom"/>
</dbReference>
<dbReference type="Proteomes" id="UP000095488">
    <property type="component" value="Unassembled WGS sequence"/>
</dbReference>
<dbReference type="InterPro" id="IPR047057">
    <property type="entry name" value="MerR_fam"/>
</dbReference>
<evidence type="ECO:0000256" key="2">
    <source>
        <dbReference type="ARBA" id="ARBA00023015"/>
    </source>
</evidence>
<reference evidence="6 7" key="1">
    <citation type="submission" date="2015-09" db="EMBL/GenBank/DDBJ databases">
        <authorList>
            <consortium name="Pathogen Informatics"/>
        </authorList>
    </citation>
    <scope>NUCLEOTIDE SEQUENCE [LARGE SCALE GENOMIC DNA]</scope>
    <source>
        <strain evidence="6 7">2789STDY5834858</strain>
    </source>
</reference>
<dbReference type="SUPFAM" id="SSF46955">
    <property type="entry name" value="Putative DNA-binding domain"/>
    <property type="match status" value="1"/>
</dbReference>
<gene>
    <name evidence="6" type="primary">adhR_2</name>
    <name evidence="6" type="ORF">ERS852473_01686</name>
</gene>
<keyword evidence="1" id="KW-0678">Repressor</keyword>
<feature type="domain" description="HTH merR-type" evidence="5">
    <location>
        <begin position="1"/>
        <end position="70"/>
    </location>
</feature>
<dbReference type="PROSITE" id="PS50937">
    <property type="entry name" value="HTH_MERR_2"/>
    <property type="match status" value="1"/>
</dbReference>
<keyword evidence="4" id="KW-0804">Transcription</keyword>